<proteinExistence type="predicted"/>
<name>A0ABN9Q0B2_9DINO</name>
<comment type="caution">
    <text evidence="1">The sequence shown here is derived from an EMBL/GenBank/DDBJ whole genome shotgun (WGS) entry which is preliminary data.</text>
</comment>
<protein>
    <submittedName>
        <fullName evidence="1">Uncharacterized protein</fullName>
    </submittedName>
</protein>
<sequence length="628" mass="68237">MASKRRASDGPSGARKRVYTEDQIAQKAIADNFKGWDHEACYVRLRGDAPLTLFERIKQDKKDKTVTMGQLYYDSLRRLYRSEQDPMVALKARDKSEQISPDLFKAFVAANEQRPDRSLLVAYLTSCATAPNNREFVGVAKILLSLKVGCQKQYNVALDILKWMARFEAHKKWTSEWGSVSEKVDSVLEKLWKSSAKMTLCPFVKLHAKILSLKMDPADIQAVAGCDSEKLSQVKDSLCRLVTHGNVGLLMFGAEVGKSTSHAVRLAIEKVIREFNVQGNVFNSETVAATKAKALAAVGAVANLNLMPRHRQAEGRYRGQAMKAPVASIEAEVSWRISLAWKGLGVQQNVLNKVWFEDLVVPEGAKQGGGATVDPELADAPNVARALMKDVVEDSGVDTGDEIVRAVSNNAARLIMQDREAQVEISLVDLLGGSTSVLRVKTHILQCMPDATAVVEREATLHRLTQLARKDVNKYASITAKAKLETAIKIMGRIVDGVCPDLDAVKQCPVLKDFYDRLQFFVRHVPPEGAAAPSAPAVGTAAIRARLADAAQKHASGVATRADIEDLKVSAHLIPEDISAHVADLIKRVEAADLPSAVKGKKPGKKALTSSQSGAAASAAAKAATFFD</sequence>
<gene>
    <name evidence="1" type="ORF">PCOR1329_LOCUS6568</name>
</gene>
<reference evidence="1" key="1">
    <citation type="submission" date="2023-10" db="EMBL/GenBank/DDBJ databases">
        <authorList>
            <person name="Chen Y."/>
            <person name="Shah S."/>
            <person name="Dougan E. K."/>
            <person name="Thang M."/>
            <person name="Chan C."/>
        </authorList>
    </citation>
    <scope>NUCLEOTIDE SEQUENCE [LARGE SCALE GENOMIC DNA]</scope>
</reference>
<keyword evidence="2" id="KW-1185">Reference proteome</keyword>
<accession>A0ABN9Q0B2</accession>
<evidence type="ECO:0000313" key="1">
    <source>
        <dbReference type="EMBL" id="CAK0797509.1"/>
    </source>
</evidence>
<dbReference type="EMBL" id="CAUYUJ010001765">
    <property type="protein sequence ID" value="CAK0797509.1"/>
    <property type="molecule type" value="Genomic_DNA"/>
</dbReference>
<evidence type="ECO:0000313" key="2">
    <source>
        <dbReference type="Proteomes" id="UP001189429"/>
    </source>
</evidence>
<organism evidence="1 2">
    <name type="scientific">Prorocentrum cordatum</name>
    <dbReference type="NCBI Taxonomy" id="2364126"/>
    <lineage>
        <taxon>Eukaryota</taxon>
        <taxon>Sar</taxon>
        <taxon>Alveolata</taxon>
        <taxon>Dinophyceae</taxon>
        <taxon>Prorocentrales</taxon>
        <taxon>Prorocentraceae</taxon>
        <taxon>Prorocentrum</taxon>
    </lineage>
</organism>
<dbReference type="Proteomes" id="UP001189429">
    <property type="component" value="Unassembled WGS sequence"/>
</dbReference>